<dbReference type="EMBL" id="VCYH01000014">
    <property type="protein sequence ID" value="MDN7026061.1"/>
    <property type="molecule type" value="Genomic_DNA"/>
</dbReference>
<name>A0ABT8MDQ4_9EURY</name>
<reference evidence="4" key="1">
    <citation type="submission" date="2019-05" db="EMBL/GenBank/DDBJ databases">
        <title>Methanoculleus sp. FWC-SCC1, a methanogenic archaeon isolated from deep marine cold seep.</title>
        <authorList>
            <person name="Chen Y.-W."/>
            <person name="Chen S.-C."/>
            <person name="Teng N.-H."/>
            <person name="Lai M.-C."/>
        </authorList>
    </citation>
    <scope>NUCLEOTIDE SEQUENCE</scope>
    <source>
        <strain evidence="4">FWC-SCC1</strain>
    </source>
</reference>
<dbReference type="CDD" id="cd04301">
    <property type="entry name" value="NAT_SF"/>
    <property type="match status" value="1"/>
</dbReference>
<organism evidence="4 5">
    <name type="scientific">Methanoculleus frigidifontis</name>
    <dbReference type="NCBI Taxonomy" id="2584085"/>
    <lineage>
        <taxon>Archaea</taxon>
        <taxon>Methanobacteriati</taxon>
        <taxon>Methanobacteriota</taxon>
        <taxon>Stenosarchaea group</taxon>
        <taxon>Methanomicrobia</taxon>
        <taxon>Methanomicrobiales</taxon>
        <taxon>Methanomicrobiaceae</taxon>
        <taxon>Methanoculleus</taxon>
    </lineage>
</organism>
<proteinExistence type="predicted"/>
<gene>
    <name evidence="4" type="ORF">FGU65_14420</name>
</gene>
<evidence type="ECO:0000259" key="3">
    <source>
        <dbReference type="PROSITE" id="PS51186"/>
    </source>
</evidence>
<evidence type="ECO:0000313" key="4">
    <source>
        <dbReference type="EMBL" id="MDN7026061.1"/>
    </source>
</evidence>
<evidence type="ECO:0000313" key="5">
    <source>
        <dbReference type="Proteomes" id="UP001168338"/>
    </source>
</evidence>
<dbReference type="PANTHER" id="PTHR10545">
    <property type="entry name" value="DIAMINE N-ACETYLTRANSFERASE"/>
    <property type="match status" value="1"/>
</dbReference>
<dbReference type="InterPro" id="IPR000182">
    <property type="entry name" value="GNAT_dom"/>
</dbReference>
<dbReference type="SUPFAM" id="SSF55729">
    <property type="entry name" value="Acyl-CoA N-acyltransferases (Nat)"/>
    <property type="match status" value="1"/>
</dbReference>
<protein>
    <submittedName>
        <fullName evidence="4">GNAT family N-acetyltransferase</fullName>
    </submittedName>
</protein>
<evidence type="ECO:0000256" key="1">
    <source>
        <dbReference type="ARBA" id="ARBA00022679"/>
    </source>
</evidence>
<dbReference type="Proteomes" id="UP001168338">
    <property type="component" value="Unassembled WGS sequence"/>
</dbReference>
<comment type="caution">
    <text evidence="4">The sequence shown here is derived from an EMBL/GenBank/DDBJ whole genome shotgun (WGS) entry which is preliminary data.</text>
</comment>
<keyword evidence="1" id="KW-0808">Transferase</keyword>
<keyword evidence="5" id="KW-1185">Reference proteome</keyword>
<feature type="domain" description="N-acetyltransferase" evidence="3">
    <location>
        <begin position="4"/>
        <end position="160"/>
    </location>
</feature>
<dbReference type="PROSITE" id="PS51186">
    <property type="entry name" value="GNAT"/>
    <property type="match status" value="1"/>
</dbReference>
<dbReference type="InterPro" id="IPR016181">
    <property type="entry name" value="Acyl_CoA_acyltransferase"/>
</dbReference>
<dbReference type="Pfam" id="PF00583">
    <property type="entry name" value="Acetyltransf_1"/>
    <property type="match status" value="1"/>
</dbReference>
<accession>A0ABT8MDQ4</accession>
<keyword evidence="2" id="KW-0012">Acyltransferase</keyword>
<evidence type="ECO:0000256" key="2">
    <source>
        <dbReference type="ARBA" id="ARBA00023315"/>
    </source>
</evidence>
<sequence>MTEITIERVNTGNFHEFADLVERLTDYEHLLPPDAAARERLRVDALAEPPKYEAYLGRVDGRAVGYITFFFTYSTFLARPTLYLEDIFVLEEERGRGVGKALFEYCRRVAGDRGCGRMEWMVLTWNEPAIRFYERCGGERLDWHIYRLDGENLTGRRSAASGT</sequence>
<dbReference type="PANTHER" id="PTHR10545:SF29">
    <property type="entry name" value="GH14572P-RELATED"/>
    <property type="match status" value="1"/>
</dbReference>
<dbReference type="Gene3D" id="3.40.630.30">
    <property type="match status" value="1"/>
</dbReference>
<dbReference type="InterPro" id="IPR051016">
    <property type="entry name" value="Diverse_Substrate_AcTransf"/>
</dbReference>
<dbReference type="RefSeq" id="WP_301665267.1">
    <property type="nucleotide sequence ID" value="NZ_VCYH01000014.1"/>
</dbReference>